<dbReference type="EMBL" id="JACFYJ010000001">
    <property type="protein sequence ID" value="MEI5995874.1"/>
    <property type="molecule type" value="Genomic_DNA"/>
</dbReference>
<dbReference type="InterPro" id="IPR014710">
    <property type="entry name" value="RmlC-like_jellyroll"/>
</dbReference>
<evidence type="ECO:0000259" key="2">
    <source>
        <dbReference type="Pfam" id="PF07883"/>
    </source>
</evidence>
<dbReference type="Pfam" id="PF07883">
    <property type="entry name" value="Cupin_2"/>
    <property type="match status" value="1"/>
</dbReference>
<sequence>MSSVTRPWAAVSTAIILLAATGANALAQERTALQTIDFPPGYETEMMLAELPPGGCTGRHSHPGIESAYVMEGEAVVKFDNKPDLPLKAGRPLQFAPGEVHNVCNVGSGRFKALAHYIVEKDKPLVTRAP</sequence>
<keyword evidence="1" id="KW-0732">Signal</keyword>
<comment type="caution">
    <text evidence="3">The sequence shown here is derived from an EMBL/GenBank/DDBJ whole genome shotgun (WGS) entry which is preliminary data.</text>
</comment>
<protein>
    <submittedName>
        <fullName evidence="3">Cupin domain-containing protein</fullName>
    </submittedName>
</protein>
<gene>
    <name evidence="3" type="ORF">H3V53_01175</name>
</gene>
<dbReference type="PANTHER" id="PTHR38599">
    <property type="entry name" value="CUPIN DOMAIN PROTEIN (AFU_ORTHOLOGUE AFUA_3G13620)"/>
    <property type="match status" value="1"/>
</dbReference>
<proteinExistence type="predicted"/>
<evidence type="ECO:0000313" key="4">
    <source>
        <dbReference type="Proteomes" id="UP001386437"/>
    </source>
</evidence>
<organism evidence="3 4">
    <name type="scientific">Paraburkholderia bengalensis</name>
    <dbReference type="NCBI Taxonomy" id="2747562"/>
    <lineage>
        <taxon>Bacteria</taxon>
        <taxon>Pseudomonadati</taxon>
        <taxon>Pseudomonadota</taxon>
        <taxon>Betaproteobacteria</taxon>
        <taxon>Burkholderiales</taxon>
        <taxon>Burkholderiaceae</taxon>
        <taxon>Paraburkholderia</taxon>
    </lineage>
</organism>
<feature type="signal peptide" evidence="1">
    <location>
        <begin position="1"/>
        <end position="27"/>
    </location>
</feature>
<dbReference type="RefSeq" id="WP_336596339.1">
    <property type="nucleotide sequence ID" value="NZ_JACFYJ010000001.1"/>
</dbReference>
<dbReference type="PANTHER" id="PTHR38599:SF1">
    <property type="entry name" value="CUPIN DOMAIN PROTEIN (AFU_ORTHOLOGUE AFUA_3G13620)"/>
    <property type="match status" value="1"/>
</dbReference>
<dbReference type="SUPFAM" id="SSF51182">
    <property type="entry name" value="RmlC-like cupins"/>
    <property type="match status" value="1"/>
</dbReference>
<dbReference type="Proteomes" id="UP001386437">
    <property type="component" value="Unassembled WGS sequence"/>
</dbReference>
<keyword evidence="4" id="KW-1185">Reference proteome</keyword>
<feature type="domain" description="Cupin type-2" evidence="2">
    <location>
        <begin position="48"/>
        <end position="115"/>
    </location>
</feature>
<reference evidence="3 4" key="1">
    <citation type="journal article" date="2022" name="Arch. Microbiol.">
        <title>Paraburkholderia bengalensis sp. nov. isolated from roots of Oryza sativa, IR64.</title>
        <authorList>
            <person name="Nag P."/>
            <person name="Mondal N."/>
            <person name="Sarkar J."/>
            <person name="Das S."/>
        </authorList>
    </citation>
    <scope>NUCLEOTIDE SEQUENCE [LARGE SCALE GENOMIC DNA]</scope>
    <source>
        <strain evidence="3 4">IR64_4_BI</strain>
    </source>
</reference>
<evidence type="ECO:0000256" key="1">
    <source>
        <dbReference type="SAM" id="SignalP"/>
    </source>
</evidence>
<name>A0ABU8IK49_9BURK</name>
<dbReference type="Gene3D" id="2.60.120.10">
    <property type="entry name" value="Jelly Rolls"/>
    <property type="match status" value="1"/>
</dbReference>
<evidence type="ECO:0000313" key="3">
    <source>
        <dbReference type="EMBL" id="MEI5995874.1"/>
    </source>
</evidence>
<feature type="chain" id="PRO_5047338764" evidence="1">
    <location>
        <begin position="28"/>
        <end position="130"/>
    </location>
</feature>
<accession>A0ABU8IK49</accession>
<dbReference type="CDD" id="cd02235">
    <property type="entry name" value="cupin_BLL4011-like"/>
    <property type="match status" value="1"/>
</dbReference>
<dbReference type="InterPro" id="IPR011051">
    <property type="entry name" value="RmlC_Cupin_sf"/>
</dbReference>
<dbReference type="InterPro" id="IPR013096">
    <property type="entry name" value="Cupin_2"/>
</dbReference>